<dbReference type="OrthoDB" id="5872779at2759"/>
<reference evidence="2" key="1">
    <citation type="submission" date="2020-12" db="UniProtKB">
        <authorList>
            <consortium name="WormBaseParasite"/>
        </authorList>
    </citation>
    <scope>IDENTIFICATION</scope>
    <source>
        <strain evidence="2">MHco3</strain>
    </source>
</reference>
<protein>
    <submittedName>
        <fullName evidence="2">RNase H domain-containing protein</fullName>
    </submittedName>
</protein>
<dbReference type="GO" id="GO:0003676">
    <property type="term" value="F:nucleic acid binding"/>
    <property type="evidence" value="ECO:0007669"/>
    <property type="project" value="InterPro"/>
</dbReference>
<dbReference type="OMA" id="DESTCCL"/>
<dbReference type="PANTHER" id="PTHR47331">
    <property type="entry name" value="PHD-TYPE DOMAIN-CONTAINING PROTEIN"/>
    <property type="match status" value="1"/>
</dbReference>
<name>A0A7I4YU00_HAECO</name>
<accession>A0A7I4YU00</accession>
<evidence type="ECO:0000313" key="2">
    <source>
        <dbReference type="WBParaSite" id="HCON_00143490-00001"/>
    </source>
</evidence>
<dbReference type="Proteomes" id="UP000025227">
    <property type="component" value="Unplaced"/>
</dbReference>
<dbReference type="Gene3D" id="3.30.420.10">
    <property type="entry name" value="Ribonuclease H-like superfamily/Ribonuclease H"/>
    <property type="match status" value="1"/>
</dbReference>
<keyword evidence="1" id="KW-1185">Reference proteome</keyword>
<sequence>MVPLQNFFQTECKPKFPERITKRSVVCTLSSIYDPLGWVLPLLFRAKVFLQTLWKEGYEWDTTLSPHHIDKWTEIYSKMMGSSKALPRNLSAKNGECCLIAFADASFEAIVISVYLRTRNSSSLLMARNKLPSFRSNKITIPKMELDAATRALRLMNAILAQLRAVLKIRDVYIYSDSEIVLSWIKRQPLANVGVRIFNRLMEIGKITRHIEIEGVKVFFGYISTDKNPADCATRGVDQKDLIYHSWRTEPSFLCDPPETWTNKNVETAVYDDTTEMEGTNLAKPAE</sequence>
<proteinExistence type="predicted"/>
<evidence type="ECO:0000313" key="1">
    <source>
        <dbReference type="Proteomes" id="UP000025227"/>
    </source>
</evidence>
<dbReference type="AlphaFoldDB" id="A0A7I4YU00"/>
<dbReference type="WBParaSite" id="HCON_00143490-00001">
    <property type="protein sequence ID" value="HCON_00143490-00001"/>
    <property type="gene ID" value="HCON_00143490"/>
</dbReference>
<dbReference type="Pfam" id="PF05380">
    <property type="entry name" value="Peptidase_A17"/>
    <property type="match status" value="1"/>
</dbReference>
<dbReference type="InterPro" id="IPR036397">
    <property type="entry name" value="RNaseH_sf"/>
</dbReference>
<dbReference type="InterPro" id="IPR008042">
    <property type="entry name" value="Retrotrans_Pao"/>
</dbReference>
<organism evidence="1 2">
    <name type="scientific">Haemonchus contortus</name>
    <name type="common">Barber pole worm</name>
    <dbReference type="NCBI Taxonomy" id="6289"/>
    <lineage>
        <taxon>Eukaryota</taxon>
        <taxon>Metazoa</taxon>
        <taxon>Ecdysozoa</taxon>
        <taxon>Nematoda</taxon>
        <taxon>Chromadorea</taxon>
        <taxon>Rhabditida</taxon>
        <taxon>Rhabditina</taxon>
        <taxon>Rhabditomorpha</taxon>
        <taxon>Strongyloidea</taxon>
        <taxon>Trichostrongylidae</taxon>
        <taxon>Haemonchus</taxon>
    </lineage>
</organism>